<name>A0A8J8SCC9_9FIRM</name>
<comment type="similarity">
    <text evidence="1">Belongs to the pseudomonas-type ThrB family.</text>
</comment>
<protein>
    <submittedName>
        <fullName evidence="3">Phosphotransferase</fullName>
    </submittedName>
</protein>
<dbReference type="AlphaFoldDB" id="A0A8J8SCC9"/>
<dbReference type="Gene3D" id="3.30.200.20">
    <property type="entry name" value="Phosphorylase Kinase, domain 1"/>
    <property type="match status" value="1"/>
</dbReference>
<dbReference type="GO" id="GO:0009088">
    <property type="term" value="P:threonine biosynthetic process"/>
    <property type="evidence" value="ECO:0007669"/>
    <property type="project" value="TreeGrafter"/>
</dbReference>
<dbReference type="InterPro" id="IPR050249">
    <property type="entry name" value="Pseudomonas-type_ThrB"/>
</dbReference>
<sequence length="337" mass="39396">MSRNQLIKSLEQSINLNYDLPNVTLKQLEGHQGGQNLVFYLVSDLEKAFVRLTIRPDRDRNALLEEIRFIRHLHASDVSVAIPIESSDGSFVNSFSFESDSINYVIFEVAKGEQLCDRGYQYIEGKSLSEHHYNCGRLIGQLHNASENYVPHQGMKRHDIVTHMKKLIQNYLPGHLIKVKKKFNELICQLESLDISKETYGLIHGDFGDGNYNIDYDNGKITLFDFDDSGYCWYMYELADAWRASQGWVMFEEDTNKRRIRMEEIFDHILDGYRSVRKLNDSQLKLLPLFLKFVEMEGFLDELRYLTVTEGEVKFDEDLMEQVRNIENDIPYLGLYE</sequence>
<keyword evidence="4" id="KW-1185">Reference proteome</keyword>
<dbReference type="Pfam" id="PF01636">
    <property type="entry name" value="APH"/>
    <property type="match status" value="1"/>
</dbReference>
<feature type="domain" description="Aminoglycoside phosphotransferase" evidence="2">
    <location>
        <begin position="33"/>
        <end position="248"/>
    </location>
</feature>
<dbReference type="InterPro" id="IPR011009">
    <property type="entry name" value="Kinase-like_dom_sf"/>
</dbReference>
<dbReference type="RefSeq" id="WP_212693637.1">
    <property type="nucleotide sequence ID" value="NZ_CP058561.1"/>
</dbReference>
<accession>A0A8J8SCC9</accession>
<proteinExistence type="inferred from homology"/>
<dbReference type="InterPro" id="IPR002575">
    <property type="entry name" value="Aminoglycoside_PTrfase"/>
</dbReference>
<dbReference type="Gene3D" id="3.90.1200.10">
    <property type="match status" value="1"/>
</dbReference>
<evidence type="ECO:0000259" key="2">
    <source>
        <dbReference type="Pfam" id="PF01636"/>
    </source>
</evidence>
<evidence type="ECO:0000313" key="3">
    <source>
        <dbReference type="EMBL" id="QUH29617.1"/>
    </source>
</evidence>
<evidence type="ECO:0000256" key="1">
    <source>
        <dbReference type="ARBA" id="ARBA00038240"/>
    </source>
</evidence>
<gene>
    <name evidence="3" type="ORF">HYG85_12155</name>
</gene>
<dbReference type="PANTHER" id="PTHR21064:SF6">
    <property type="entry name" value="AMINOGLYCOSIDE PHOSPHOTRANSFERASE DOMAIN-CONTAINING PROTEIN"/>
    <property type="match status" value="1"/>
</dbReference>
<dbReference type="SUPFAM" id="SSF56112">
    <property type="entry name" value="Protein kinase-like (PK-like)"/>
    <property type="match status" value="1"/>
</dbReference>
<organism evidence="3 4">
    <name type="scientific">Vallitalea guaymasensis</name>
    <dbReference type="NCBI Taxonomy" id="1185412"/>
    <lineage>
        <taxon>Bacteria</taxon>
        <taxon>Bacillati</taxon>
        <taxon>Bacillota</taxon>
        <taxon>Clostridia</taxon>
        <taxon>Lachnospirales</taxon>
        <taxon>Vallitaleaceae</taxon>
        <taxon>Vallitalea</taxon>
    </lineage>
</organism>
<evidence type="ECO:0000313" key="4">
    <source>
        <dbReference type="Proteomes" id="UP000677305"/>
    </source>
</evidence>
<dbReference type="PANTHER" id="PTHR21064">
    <property type="entry name" value="AMINOGLYCOSIDE PHOSPHOTRANSFERASE DOMAIN-CONTAINING PROTEIN-RELATED"/>
    <property type="match status" value="1"/>
</dbReference>
<dbReference type="EMBL" id="CP058561">
    <property type="protein sequence ID" value="QUH29617.1"/>
    <property type="molecule type" value="Genomic_DNA"/>
</dbReference>
<dbReference type="KEGG" id="vgu:HYG85_12155"/>
<reference evidence="3 4" key="1">
    <citation type="submission" date="2020-07" db="EMBL/GenBank/DDBJ databases">
        <title>Vallitalea guaymasensis genome.</title>
        <authorList>
            <person name="Postec A."/>
        </authorList>
    </citation>
    <scope>NUCLEOTIDE SEQUENCE [LARGE SCALE GENOMIC DNA]</scope>
    <source>
        <strain evidence="3 4">Ra1766G1</strain>
    </source>
</reference>
<dbReference type="Proteomes" id="UP000677305">
    <property type="component" value="Chromosome"/>
</dbReference>
<dbReference type="GO" id="GO:0004413">
    <property type="term" value="F:homoserine kinase activity"/>
    <property type="evidence" value="ECO:0007669"/>
    <property type="project" value="TreeGrafter"/>
</dbReference>